<dbReference type="Gene3D" id="3.30.420.10">
    <property type="entry name" value="Ribonuclease H-like superfamily/Ribonuclease H"/>
    <property type="match status" value="1"/>
</dbReference>
<evidence type="ECO:0000256" key="7">
    <source>
        <dbReference type="ARBA" id="ARBA00022801"/>
    </source>
</evidence>
<accession>A0A2Z2NWF6</accession>
<dbReference type="SUPFAM" id="SSF53098">
    <property type="entry name" value="Ribonuclease H-like"/>
    <property type="match status" value="1"/>
</dbReference>
<keyword evidence="2 13" id="KW-0963">Cytoplasm</keyword>
<comment type="function">
    <text evidence="13">The RuvA-RuvB-RuvC complex processes Holliday junction (HJ) DNA during genetic recombination and DNA repair. Endonuclease that resolves HJ intermediates. Cleaves cruciform DNA by making single-stranded nicks across the HJ at symmetrical positions within the homologous arms, yielding a 5'-phosphate and a 3'-hydroxyl group; requires a central core of homology in the junction. The consensus cleavage sequence is 5'-(A/T)TT(C/G)-3'. Cleavage occurs on the 3'-side of the TT dinucleotide at the point of strand exchange. HJ branch migration catalyzed by RuvA-RuvB allows RuvC to scan DNA until it finds its consensus sequence, where it cleaves and resolves the cruciform DNA.</text>
</comment>
<feature type="binding site" evidence="13">
    <location>
        <position position="175"/>
    </location>
    <ligand>
        <name>Mg(2+)</name>
        <dbReference type="ChEBI" id="CHEBI:18420"/>
        <label>1</label>
    </ligand>
</feature>
<evidence type="ECO:0000256" key="1">
    <source>
        <dbReference type="ARBA" id="ARBA00009518"/>
    </source>
</evidence>
<comment type="subunit">
    <text evidence="13">Homodimer which binds Holliday junction (HJ) DNA. The HJ becomes 2-fold symmetrical on binding to RuvC with unstacked arms; it has a different conformation from HJ DNA in complex with RuvA. In the full resolvosome a probable DNA-RuvA(4)-RuvB(12)-RuvC(2) complex forms which resolves the HJ.</text>
</comment>
<reference evidence="15 16" key="1">
    <citation type="submission" date="2016-12" db="EMBL/GenBank/DDBJ databases">
        <authorList>
            <person name="Song W.-J."/>
            <person name="Kurnit D.M."/>
        </authorList>
    </citation>
    <scope>NUCLEOTIDE SEQUENCE [LARGE SCALE GENOMIC DNA]</scope>
    <source>
        <strain evidence="15 16">IMCC3135</strain>
    </source>
</reference>
<dbReference type="GO" id="GO:0003677">
    <property type="term" value="F:DNA binding"/>
    <property type="evidence" value="ECO:0007669"/>
    <property type="project" value="UniProtKB-KW"/>
</dbReference>
<organism evidence="15 16">
    <name type="scientific">Granulosicoccus antarcticus IMCC3135</name>
    <dbReference type="NCBI Taxonomy" id="1192854"/>
    <lineage>
        <taxon>Bacteria</taxon>
        <taxon>Pseudomonadati</taxon>
        <taxon>Pseudomonadota</taxon>
        <taxon>Gammaproteobacteria</taxon>
        <taxon>Chromatiales</taxon>
        <taxon>Granulosicoccaceae</taxon>
        <taxon>Granulosicoccus</taxon>
    </lineage>
</organism>
<dbReference type="PRINTS" id="PR00696">
    <property type="entry name" value="RSOLVASERUVC"/>
</dbReference>
<evidence type="ECO:0000256" key="6">
    <source>
        <dbReference type="ARBA" id="ARBA00022763"/>
    </source>
</evidence>
<evidence type="ECO:0000256" key="12">
    <source>
        <dbReference type="ARBA" id="ARBA00029354"/>
    </source>
</evidence>
<dbReference type="PROSITE" id="PS01321">
    <property type="entry name" value="RUVC"/>
    <property type="match status" value="1"/>
</dbReference>
<keyword evidence="4 13" id="KW-0479">Metal-binding</keyword>
<keyword evidence="9 13" id="KW-0238">DNA-binding</keyword>
<evidence type="ECO:0000313" key="15">
    <source>
        <dbReference type="EMBL" id="ASJ75573.1"/>
    </source>
</evidence>
<keyword evidence="5 13" id="KW-0255">Endonuclease</keyword>
<dbReference type="HAMAP" id="MF_00034">
    <property type="entry name" value="RuvC"/>
    <property type="match status" value="1"/>
</dbReference>
<comment type="catalytic activity">
    <reaction evidence="12 13">
        <text>Endonucleolytic cleavage at a junction such as a reciprocal single-stranded crossover between two homologous DNA duplexes (Holliday junction).</text>
        <dbReference type="EC" id="3.1.21.10"/>
    </reaction>
</comment>
<dbReference type="NCBIfam" id="TIGR00228">
    <property type="entry name" value="ruvC"/>
    <property type="match status" value="1"/>
</dbReference>
<feature type="binding site" evidence="13">
    <location>
        <position position="44"/>
    </location>
    <ligand>
        <name>Mg(2+)</name>
        <dbReference type="ChEBI" id="CHEBI:18420"/>
        <label>1</label>
    </ligand>
</feature>
<keyword evidence="8 13" id="KW-0460">Magnesium</keyword>
<dbReference type="InterPro" id="IPR020563">
    <property type="entry name" value="X-over_junc_endoDNase_Mg_BS"/>
</dbReference>
<evidence type="ECO:0000256" key="10">
    <source>
        <dbReference type="ARBA" id="ARBA00023172"/>
    </source>
</evidence>
<dbReference type="GO" id="GO:0000287">
    <property type="term" value="F:magnesium ion binding"/>
    <property type="evidence" value="ECO:0007669"/>
    <property type="project" value="UniProtKB-UniRule"/>
</dbReference>
<evidence type="ECO:0000256" key="11">
    <source>
        <dbReference type="ARBA" id="ARBA00023204"/>
    </source>
</evidence>
<dbReference type="Proteomes" id="UP000250079">
    <property type="component" value="Chromosome"/>
</dbReference>
<evidence type="ECO:0000256" key="9">
    <source>
        <dbReference type="ARBA" id="ARBA00023125"/>
    </source>
</evidence>
<dbReference type="CDD" id="cd16962">
    <property type="entry name" value="RuvC"/>
    <property type="match status" value="1"/>
</dbReference>
<evidence type="ECO:0000256" key="3">
    <source>
        <dbReference type="ARBA" id="ARBA00022722"/>
    </source>
</evidence>
<dbReference type="AlphaFoldDB" id="A0A2Z2NWF6"/>
<dbReference type="InterPro" id="IPR012337">
    <property type="entry name" value="RNaseH-like_sf"/>
</dbReference>
<evidence type="ECO:0000256" key="2">
    <source>
        <dbReference type="ARBA" id="ARBA00022490"/>
    </source>
</evidence>
<keyword evidence="6 13" id="KW-0227">DNA damage</keyword>
<dbReference type="KEGG" id="gai:IMCC3135_27600"/>
<keyword evidence="7 13" id="KW-0378">Hydrolase</keyword>
<dbReference type="InterPro" id="IPR002176">
    <property type="entry name" value="X-over_junc_endoDNase_RuvC"/>
</dbReference>
<dbReference type="EC" id="3.1.21.10" evidence="13 14"/>
<dbReference type="PANTHER" id="PTHR30194">
    <property type="entry name" value="CROSSOVER JUNCTION ENDODEOXYRIBONUCLEASE RUVC"/>
    <property type="match status" value="1"/>
</dbReference>
<dbReference type="GO" id="GO:0006281">
    <property type="term" value="P:DNA repair"/>
    <property type="evidence" value="ECO:0007669"/>
    <property type="project" value="UniProtKB-UniRule"/>
</dbReference>
<dbReference type="InterPro" id="IPR036397">
    <property type="entry name" value="RNaseH_sf"/>
</dbReference>
<evidence type="ECO:0000256" key="8">
    <source>
        <dbReference type="ARBA" id="ARBA00022842"/>
    </source>
</evidence>
<feature type="active site" evidence="13">
    <location>
        <position position="44"/>
    </location>
</feature>
<comment type="subcellular location">
    <subcellularLocation>
        <location evidence="13">Cytoplasm</location>
    </subcellularLocation>
</comment>
<feature type="active site" evidence="13">
    <location>
        <position position="175"/>
    </location>
</feature>
<gene>
    <name evidence="13 15" type="primary">ruvC</name>
    <name evidence="15" type="ORF">IMCC3135_27600</name>
</gene>
<proteinExistence type="inferred from homology"/>
<keyword evidence="3 13" id="KW-0540">Nuclease</keyword>
<sequence>MCSQSLPTRIFLANPTANKINGTDTSSLVTASRPNGLIRVMGIDPGSVITGYGIIESDGARSFHLTHGHIRVKGDSFPERLGHIHAALGDIINEWQPQEVAIEQVFLSNNPMSALKLGQARGAAITAAISRQLTVAEYAPRLVKKVVTGSGAADKKQVQIMVRALLQIIPEVQVDAADGLAIAICHAHSRKAPGGTVLPQRKRTRGRGLRL</sequence>
<protein>
    <recommendedName>
        <fullName evidence="13 14">Crossover junction endodeoxyribonuclease RuvC</fullName>
        <ecNumber evidence="13 14">3.1.21.10</ecNumber>
    </recommendedName>
    <alternativeName>
        <fullName evidence="13">Holliday junction nuclease RuvC</fullName>
    </alternativeName>
    <alternativeName>
        <fullName evidence="13">Holliday junction resolvase RuvC</fullName>
    </alternativeName>
</protein>
<evidence type="ECO:0000256" key="13">
    <source>
        <dbReference type="HAMAP-Rule" id="MF_00034"/>
    </source>
</evidence>
<name>A0A2Z2NWF6_9GAMM</name>
<evidence type="ECO:0000256" key="14">
    <source>
        <dbReference type="NCBIfam" id="TIGR00228"/>
    </source>
</evidence>
<keyword evidence="10 13" id="KW-0233">DNA recombination</keyword>
<keyword evidence="16" id="KW-1185">Reference proteome</keyword>
<comment type="cofactor">
    <cofactor evidence="13">
        <name>Mg(2+)</name>
        <dbReference type="ChEBI" id="CHEBI:18420"/>
    </cofactor>
    <text evidence="13">Binds 2 Mg(2+) ion per subunit.</text>
</comment>
<evidence type="ECO:0000256" key="4">
    <source>
        <dbReference type="ARBA" id="ARBA00022723"/>
    </source>
</evidence>
<dbReference type="Pfam" id="PF02075">
    <property type="entry name" value="RuvC"/>
    <property type="match status" value="1"/>
</dbReference>
<dbReference type="GO" id="GO:0006310">
    <property type="term" value="P:DNA recombination"/>
    <property type="evidence" value="ECO:0007669"/>
    <property type="project" value="UniProtKB-UniRule"/>
</dbReference>
<dbReference type="GO" id="GO:0005737">
    <property type="term" value="C:cytoplasm"/>
    <property type="evidence" value="ECO:0007669"/>
    <property type="project" value="UniProtKB-SubCell"/>
</dbReference>
<dbReference type="GO" id="GO:0008821">
    <property type="term" value="F:crossover junction DNA endonuclease activity"/>
    <property type="evidence" value="ECO:0007669"/>
    <property type="project" value="UniProtKB-UniRule"/>
</dbReference>
<dbReference type="PANTHER" id="PTHR30194:SF3">
    <property type="entry name" value="CROSSOVER JUNCTION ENDODEOXYRIBONUCLEASE RUVC"/>
    <property type="match status" value="1"/>
</dbReference>
<feature type="active site" evidence="13">
    <location>
        <position position="103"/>
    </location>
</feature>
<evidence type="ECO:0000256" key="5">
    <source>
        <dbReference type="ARBA" id="ARBA00022759"/>
    </source>
</evidence>
<feature type="binding site" evidence="13">
    <location>
        <position position="103"/>
    </location>
    <ligand>
        <name>Mg(2+)</name>
        <dbReference type="ChEBI" id="CHEBI:18420"/>
        <label>2</label>
    </ligand>
</feature>
<evidence type="ECO:0000313" key="16">
    <source>
        <dbReference type="Proteomes" id="UP000250079"/>
    </source>
</evidence>
<dbReference type="FunFam" id="3.30.420.10:FF:000002">
    <property type="entry name" value="Crossover junction endodeoxyribonuclease RuvC"/>
    <property type="match status" value="1"/>
</dbReference>
<dbReference type="GO" id="GO:0048476">
    <property type="term" value="C:Holliday junction resolvase complex"/>
    <property type="evidence" value="ECO:0007669"/>
    <property type="project" value="UniProtKB-UniRule"/>
</dbReference>
<dbReference type="EMBL" id="CP018632">
    <property type="protein sequence ID" value="ASJ75573.1"/>
    <property type="molecule type" value="Genomic_DNA"/>
</dbReference>
<comment type="similarity">
    <text evidence="1 13">Belongs to the RuvC family.</text>
</comment>
<keyword evidence="11 13" id="KW-0234">DNA repair</keyword>